<organism evidence="2 3">
    <name type="scientific">Virgibacillus kekensis</name>
    <dbReference type="NCBI Taxonomy" id="202261"/>
    <lineage>
        <taxon>Bacteria</taxon>
        <taxon>Bacillati</taxon>
        <taxon>Bacillota</taxon>
        <taxon>Bacilli</taxon>
        <taxon>Bacillales</taxon>
        <taxon>Bacillaceae</taxon>
        <taxon>Virgibacillus</taxon>
    </lineage>
</organism>
<feature type="chain" id="PRO_5047539557" evidence="1">
    <location>
        <begin position="25"/>
        <end position="101"/>
    </location>
</feature>
<dbReference type="EMBL" id="JBHSFU010000004">
    <property type="protein sequence ID" value="MFC4557707.1"/>
    <property type="molecule type" value="Genomic_DNA"/>
</dbReference>
<evidence type="ECO:0000313" key="3">
    <source>
        <dbReference type="Proteomes" id="UP001595989"/>
    </source>
</evidence>
<proteinExistence type="predicted"/>
<keyword evidence="1" id="KW-0732">Signal</keyword>
<comment type="caution">
    <text evidence="2">The sequence shown here is derived from an EMBL/GenBank/DDBJ whole genome shotgun (WGS) entry which is preliminary data.</text>
</comment>
<feature type="signal peptide" evidence="1">
    <location>
        <begin position="1"/>
        <end position="24"/>
    </location>
</feature>
<gene>
    <name evidence="2" type="ORF">ACFO3D_05720</name>
</gene>
<dbReference type="Proteomes" id="UP001595989">
    <property type="component" value="Unassembled WGS sequence"/>
</dbReference>
<evidence type="ECO:0000313" key="2">
    <source>
        <dbReference type="EMBL" id="MFC4557707.1"/>
    </source>
</evidence>
<accession>A0ABV9DG23</accession>
<evidence type="ECO:0000256" key="1">
    <source>
        <dbReference type="SAM" id="SignalP"/>
    </source>
</evidence>
<reference evidence="3" key="1">
    <citation type="journal article" date="2019" name="Int. J. Syst. Evol. Microbiol.">
        <title>The Global Catalogue of Microorganisms (GCM) 10K type strain sequencing project: providing services to taxonomists for standard genome sequencing and annotation.</title>
        <authorList>
            <consortium name="The Broad Institute Genomics Platform"/>
            <consortium name="The Broad Institute Genome Sequencing Center for Infectious Disease"/>
            <person name="Wu L."/>
            <person name="Ma J."/>
        </authorList>
    </citation>
    <scope>NUCLEOTIDE SEQUENCE [LARGE SCALE GENOMIC DNA]</scope>
    <source>
        <strain evidence="3">CGMCC 4.7426</strain>
    </source>
</reference>
<dbReference type="RefSeq" id="WP_390293692.1">
    <property type="nucleotide sequence ID" value="NZ_JBHSFU010000004.1"/>
</dbReference>
<protein>
    <submittedName>
        <fullName evidence="2">Uncharacterized protein</fullName>
    </submittedName>
</protein>
<name>A0ABV9DG23_9BACI</name>
<sequence length="101" mass="11726">MKKALIFAGLVLVAGWNGSIYAKAMETEATTANRHNWEQMSTDFEIIPTDSHEFTYWKNFIRHTRTCEVSLKIKTTVYYCDLHNHTRTSTELDGTVHSYNH</sequence>
<keyword evidence="3" id="KW-1185">Reference proteome</keyword>